<dbReference type="EMBL" id="CP058608">
    <property type="protein sequence ID" value="QLG73187.1"/>
    <property type="molecule type" value="Genomic_DNA"/>
</dbReference>
<feature type="compositionally biased region" description="Basic and acidic residues" evidence="1">
    <location>
        <begin position="116"/>
        <end position="127"/>
    </location>
</feature>
<evidence type="ECO:0008006" key="4">
    <source>
        <dbReference type="Google" id="ProtNLM"/>
    </source>
</evidence>
<evidence type="ECO:0000313" key="3">
    <source>
        <dbReference type="Proteomes" id="UP000509704"/>
    </source>
</evidence>
<feature type="compositionally biased region" description="Acidic residues" evidence="1">
    <location>
        <begin position="345"/>
        <end position="357"/>
    </location>
</feature>
<dbReference type="OrthoDB" id="2553626at2759"/>
<feature type="region of interest" description="Disordered" evidence="1">
    <location>
        <begin position="258"/>
        <end position="286"/>
    </location>
</feature>
<feature type="region of interest" description="Disordered" evidence="1">
    <location>
        <begin position="628"/>
        <end position="769"/>
    </location>
</feature>
<feature type="compositionally biased region" description="Polar residues" evidence="1">
    <location>
        <begin position="128"/>
        <end position="138"/>
    </location>
</feature>
<dbReference type="AlphaFoldDB" id="A0A7H9B3W4"/>
<feature type="compositionally biased region" description="Low complexity" evidence="1">
    <location>
        <begin position="475"/>
        <end position="510"/>
    </location>
</feature>
<evidence type="ECO:0000313" key="2">
    <source>
        <dbReference type="EMBL" id="QLG73187.1"/>
    </source>
</evidence>
<proteinExistence type="predicted"/>
<dbReference type="GeneID" id="59236929"/>
<dbReference type="RefSeq" id="XP_037144914.1">
    <property type="nucleotide sequence ID" value="XM_037289019.1"/>
</dbReference>
<gene>
    <name evidence="2" type="ORF">HG535_0E02710</name>
</gene>
<feature type="compositionally biased region" description="Polar residues" evidence="1">
    <location>
        <begin position="628"/>
        <end position="663"/>
    </location>
</feature>
<feature type="compositionally biased region" description="Polar residues" evidence="1">
    <location>
        <begin position="691"/>
        <end position="712"/>
    </location>
</feature>
<feature type="compositionally biased region" description="Low complexity" evidence="1">
    <location>
        <begin position="722"/>
        <end position="736"/>
    </location>
</feature>
<sequence>MSFDWLNIPGLAGEDADVSSDQSRNLPLPTVSFDFGPSNVIPDNNISNSANVAGLDTYSASGPEVLNGVKQQTKSEYKITPHPHFNAAGGHDQQLHQTASTTINHAGQLSRPSGQIHEDQHQTHEKSLQWQQSHTKPSNENIQHQYQETPEDLKVPLSLSRSQLTREEARTYLRWYTFITLRTHGKLVRLSDVFKFLSNFNITTFLKETISTIFRTCKNALNIGQFFAVLRLISKALVEGVVPSRKMILHKAPVPQPRPILNSDHESEVYEEVEDEDDKKMGGNQEHKVDFDSFASLLLTGKSERKRIRRKIRNRASKNKRVRFSEHLTFQEAPSQSEHRKEQNQDGEDGDDEDENPESGLDFSLPMDQLLKRLARRKDKNTALVSSLPDEKSETEEEKEVLEEMKDSLSHFKQIQTVDLASVAPAQLPSIMVNADSNGRVLLEGHGVPSQPPLQPLKPTSTGSANYLFRQQYHGSNDNGDNGSGGAANNQYSPSSQPQPQSQSQFSNQPVLQPLKPTATGSANYLVRNHLPLENQDNMNKTTNGALFTSPLSNGVEPLRPTATGSGNHLMKQQSHQQFAGQLNLPGNAQLLSPSQSPDVMVSPQTTGHSGLGINMQAPQARIPLQQQISPQVTPQTQQSGFFHNTGQNPSMLSAPNPASSYFQALLSHSPSPNSSNLNLHHLNNNSNALQSPQNNQPLTSQSRASYNNGYQFYSPVPANAQQQQEQHQQHQQHQQPLSQNYAQNMASPNTGIYGGSMQPAQRPQNGDILGDLQSLQQQVNALQNVYGRR</sequence>
<feature type="region of interest" description="Disordered" evidence="1">
    <location>
        <begin position="323"/>
        <end position="365"/>
    </location>
</feature>
<accession>A0A7H9B3W4</accession>
<keyword evidence="3" id="KW-1185">Reference proteome</keyword>
<dbReference type="KEGG" id="zmk:HG535_0E02710"/>
<dbReference type="Proteomes" id="UP000509704">
    <property type="component" value="Chromosome 5"/>
</dbReference>
<name>A0A7H9B3W4_ZYGMR</name>
<evidence type="ECO:0000256" key="1">
    <source>
        <dbReference type="SAM" id="MobiDB-lite"/>
    </source>
</evidence>
<reference evidence="2 3" key="1">
    <citation type="submission" date="2020-07" db="EMBL/GenBank/DDBJ databases">
        <title>The yeast mating-type switching endonuclease HO is a domesticated member of an unorthodox homing genetic element family.</title>
        <authorList>
            <person name="Coughlan A.Y."/>
            <person name="Lombardi L."/>
            <person name="Braun-Galleani S."/>
            <person name="Martos A.R."/>
            <person name="Galeote V."/>
            <person name="Bigey F."/>
            <person name="Dequin S."/>
            <person name="Byrne K.P."/>
            <person name="Wolfe K.H."/>
        </authorList>
    </citation>
    <scope>NUCLEOTIDE SEQUENCE [LARGE SCALE GENOMIC DNA]</scope>
    <source>
        <strain evidence="2 3">NRRL Y-6702</strain>
    </source>
</reference>
<feature type="compositionally biased region" description="Low complexity" evidence="1">
    <location>
        <begin position="665"/>
        <end position="690"/>
    </location>
</feature>
<protein>
    <recommendedName>
        <fullName evidence="4">Protein SCD5</fullName>
    </recommendedName>
</protein>
<feature type="compositionally biased region" description="Polar residues" evidence="1">
    <location>
        <begin position="737"/>
        <end position="751"/>
    </location>
</feature>
<feature type="region of interest" description="Disordered" evidence="1">
    <location>
        <begin position="105"/>
        <end position="138"/>
    </location>
</feature>
<organism evidence="2 3">
    <name type="scientific">Zygotorulaspora mrakii</name>
    <name type="common">Zygosaccharomyces mrakii</name>
    <dbReference type="NCBI Taxonomy" id="42260"/>
    <lineage>
        <taxon>Eukaryota</taxon>
        <taxon>Fungi</taxon>
        <taxon>Dikarya</taxon>
        <taxon>Ascomycota</taxon>
        <taxon>Saccharomycotina</taxon>
        <taxon>Saccharomycetes</taxon>
        <taxon>Saccharomycetales</taxon>
        <taxon>Saccharomycetaceae</taxon>
        <taxon>Zygotorulaspora</taxon>
    </lineage>
</organism>
<feature type="region of interest" description="Disordered" evidence="1">
    <location>
        <begin position="442"/>
        <end position="518"/>
    </location>
</feature>